<feature type="region of interest" description="Disordered" evidence="4">
    <location>
        <begin position="301"/>
        <end position="345"/>
    </location>
</feature>
<dbReference type="GO" id="GO:0005525">
    <property type="term" value="F:GTP binding"/>
    <property type="evidence" value="ECO:0007669"/>
    <property type="project" value="UniProtKB-KW"/>
</dbReference>
<dbReference type="RefSeq" id="XP_024371527.1">
    <property type="nucleotide sequence ID" value="XM_024515759.2"/>
</dbReference>
<name>A0A2K1KSV2_PHYPA</name>
<keyword evidence="3" id="KW-0342">GTP-binding</keyword>
<evidence type="ECO:0000256" key="4">
    <source>
        <dbReference type="SAM" id="MobiDB-lite"/>
    </source>
</evidence>
<dbReference type="PROSITE" id="PS51720">
    <property type="entry name" value="G_AIG1"/>
    <property type="match status" value="1"/>
</dbReference>
<reference evidence="7" key="3">
    <citation type="submission" date="2020-12" db="UniProtKB">
        <authorList>
            <consortium name="EnsemblPlants"/>
        </authorList>
    </citation>
    <scope>IDENTIFICATION</scope>
</reference>
<evidence type="ECO:0000256" key="3">
    <source>
        <dbReference type="ARBA" id="ARBA00023134"/>
    </source>
</evidence>
<dbReference type="CDD" id="cd01852">
    <property type="entry name" value="AIG1"/>
    <property type="match status" value="1"/>
</dbReference>
<dbReference type="Gramene" id="Pp3c3_1500V3.2">
    <property type="protein sequence ID" value="Pp3c3_1500V3.2"/>
    <property type="gene ID" value="Pp3c3_1500"/>
</dbReference>
<dbReference type="FunFam" id="3.40.50.300:FF:000840">
    <property type="entry name" value="Immune-associated nucleotide-binding protein 9"/>
    <property type="match status" value="1"/>
</dbReference>
<dbReference type="KEGG" id="ppp:112280356"/>
<dbReference type="SUPFAM" id="SSF52540">
    <property type="entry name" value="P-loop containing nucleoside triphosphate hydrolases"/>
    <property type="match status" value="1"/>
</dbReference>
<dbReference type="EnsemblPlants" id="Pp3c3_1500V3.2">
    <property type="protein sequence ID" value="Pp3c3_1500V3.2"/>
    <property type="gene ID" value="Pp3c3_1500"/>
</dbReference>
<keyword evidence="8" id="KW-1185">Reference proteome</keyword>
<evidence type="ECO:0000313" key="6">
    <source>
        <dbReference type="EMBL" id="PNR56863.1"/>
    </source>
</evidence>
<dbReference type="Pfam" id="PF04548">
    <property type="entry name" value="AIG1"/>
    <property type="match status" value="1"/>
</dbReference>
<evidence type="ECO:0000313" key="8">
    <source>
        <dbReference type="Proteomes" id="UP000006727"/>
    </source>
</evidence>
<dbReference type="Proteomes" id="UP000006727">
    <property type="component" value="Chromosome 3"/>
</dbReference>
<dbReference type="GeneID" id="112280356"/>
<dbReference type="Gramene" id="Pp3c3_1500V3.3">
    <property type="protein sequence ID" value="Pp3c3_1500V3.3"/>
    <property type="gene ID" value="Pp3c3_1500"/>
</dbReference>
<dbReference type="Gramene" id="Pp3c3_1500V3.4">
    <property type="protein sequence ID" value="Pp3c3_1500V3.4"/>
    <property type="gene ID" value="Pp3c3_1500"/>
</dbReference>
<dbReference type="EnsemblPlants" id="Pp3c3_1500V3.1">
    <property type="protein sequence ID" value="Pp3c3_1500V3.1"/>
    <property type="gene ID" value="Pp3c3_1500"/>
</dbReference>
<dbReference type="OMA" id="QECPSRR"/>
<reference evidence="6 8" key="1">
    <citation type="journal article" date="2008" name="Science">
        <title>The Physcomitrella genome reveals evolutionary insights into the conquest of land by plants.</title>
        <authorList>
            <person name="Rensing S."/>
            <person name="Lang D."/>
            <person name="Zimmer A."/>
            <person name="Terry A."/>
            <person name="Salamov A."/>
            <person name="Shapiro H."/>
            <person name="Nishiyama T."/>
            <person name="Perroud P.-F."/>
            <person name="Lindquist E."/>
            <person name="Kamisugi Y."/>
            <person name="Tanahashi T."/>
            <person name="Sakakibara K."/>
            <person name="Fujita T."/>
            <person name="Oishi K."/>
            <person name="Shin-I T."/>
            <person name="Kuroki Y."/>
            <person name="Toyoda A."/>
            <person name="Suzuki Y."/>
            <person name="Hashimoto A."/>
            <person name="Yamaguchi K."/>
            <person name="Sugano A."/>
            <person name="Kohara Y."/>
            <person name="Fujiyama A."/>
            <person name="Anterola A."/>
            <person name="Aoki S."/>
            <person name="Ashton N."/>
            <person name="Barbazuk W.B."/>
            <person name="Barker E."/>
            <person name="Bennetzen J."/>
            <person name="Bezanilla M."/>
            <person name="Blankenship R."/>
            <person name="Cho S.H."/>
            <person name="Dutcher S."/>
            <person name="Estelle M."/>
            <person name="Fawcett J.A."/>
            <person name="Gundlach H."/>
            <person name="Hanada K."/>
            <person name="Heyl A."/>
            <person name="Hicks K.A."/>
            <person name="Hugh J."/>
            <person name="Lohr M."/>
            <person name="Mayer K."/>
            <person name="Melkozernov A."/>
            <person name="Murata T."/>
            <person name="Nelson D."/>
            <person name="Pils B."/>
            <person name="Prigge M."/>
            <person name="Reiss B."/>
            <person name="Renner T."/>
            <person name="Rombauts S."/>
            <person name="Rushton P."/>
            <person name="Sanderfoot A."/>
            <person name="Schween G."/>
            <person name="Shiu S.-H."/>
            <person name="Stueber K."/>
            <person name="Theodoulou F.L."/>
            <person name="Tu H."/>
            <person name="Van de Peer Y."/>
            <person name="Verrier P.J."/>
            <person name="Waters E."/>
            <person name="Wood A."/>
            <person name="Yang L."/>
            <person name="Cove D."/>
            <person name="Cuming A."/>
            <person name="Hasebe M."/>
            <person name="Lucas S."/>
            <person name="Mishler D.B."/>
            <person name="Reski R."/>
            <person name="Grigoriev I."/>
            <person name="Quatrano R.S."/>
            <person name="Boore J.L."/>
        </authorList>
    </citation>
    <scope>NUCLEOTIDE SEQUENCE [LARGE SCALE GENOMIC DNA]</scope>
    <source>
        <strain evidence="7 8">cv. Gransden 2004</strain>
    </source>
</reference>
<feature type="domain" description="AIG1-type G" evidence="5">
    <location>
        <begin position="32"/>
        <end position="238"/>
    </location>
</feature>
<dbReference type="RefSeq" id="XP_024371526.1">
    <property type="nucleotide sequence ID" value="XM_024515758.2"/>
</dbReference>
<gene>
    <name evidence="7" type="primary">LOC112280356</name>
    <name evidence="6" type="ORF">PHYPA_003855</name>
</gene>
<organism evidence="6">
    <name type="scientific">Physcomitrium patens</name>
    <name type="common">Spreading-leaved earth moss</name>
    <name type="synonym">Physcomitrella patens</name>
    <dbReference type="NCBI Taxonomy" id="3218"/>
    <lineage>
        <taxon>Eukaryota</taxon>
        <taxon>Viridiplantae</taxon>
        <taxon>Streptophyta</taxon>
        <taxon>Embryophyta</taxon>
        <taxon>Bryophyta</taxon>
        <taxon>Bryophytina</taxon>
        <taxon>Bryopsida</taxon>
        <taxon>Funariidae</taxon>
        <taxon>Funariales</taxon>
        <taxon>Funariaceae</taxon>
        <taxon>Physcomitrium</taxon>
    </lineage>
</organism>
<dbReference type="PaxDb" id="3218-PP1S1_337V6.2"/>
<reference evidence="6 8" key="2">
    <citation type="journal article" date="2018" name="Plant J.">
        <title>The Physcomitrella patens chromosome-scale assembly reveals moss genome structure and evolution.</title>
        <authorList>
            <person name="Lang D."/>
            <person name="Ullrich K.K."/>
            <person name="Murat F."/>
            <person name="Fuchs J."/>
            <person name="Jenkins J."/>
            <person name="Haas F.B."/>
            <person name="Piednoel M."/>
            <person name="Gundlach H."/>
            <person name="Van Bel M."/>
            <person name="Meyberg R."/>
            <person name="Vives C."/>
            <person name="Morata J."/>
            <person name="Symeonidi A."/>
            <person name="Hiss M."/>
            <person name="Muchero W."/>
            <person name="Kamisugi Y."/>
            <person name="Saleh O."/>
            <person name="Blanc G."/>
            <person name="Decker E.L."/>
            <person name="van Gessel N."/>
            <person name="Grimwood J."/>
            <person name="Hayes R.D."/>
            <person name="Graham S.W."/>
            <person name="Gunter L.E."/>
            <person name="McDaniel S.F."/>
            <person name="Hoernstein S.N.W."/>
            <person name="Larsson A."/>
            <person name="Li F.W."/>
            <person name="Perroud P.F."/>
            <person name="Phillips J."/>
            <person name="Ranjan P."/>
            <person name="Rokshar D.S."/>
            <person name="Rothfels C.J."/>
            <person name="Schneider L."/>
            <person name="Shu S."/>
            <person name="Stevenson D.W."/>
            <person name="Thummler F."/>
            <person name="Tillich M."/>
            <person name="Villarreal Aguilar J.C."/>
            <person name="Widiez T."/>
            <person name="Wong G.K."/>
            <person name="Wymore A."/>
            <person name="Zhang Y."/>
            <person name="Zimmer A.D."/>
            <person name="Quatrano R.S."/>
            <person name="Mayer K.F.X."/>
            <person name="Goodstein D."/>
            <person name="Casacuberta J.M."/>
            <person name="Vandepoele K."/>
            <person name="Reski R."/>
            <person name="Cuming A.C."/>
            <person name="Tuskan G.A."/>
            <person name="Maumus F."/>
            <person name="Salse J."/>
            <person name="Schmutz J."/>
            <person name="Rensing S.A."/>
        </authorList>
    </citation>
    <scope>NUCLEOTIDE SEQUENCE [LARGE SCALE GENOMIC DNA]</scope>
    <source>
        <strain evidence="7 8">cv. Gransden 2004</strain>
    </source>
</reference>
<proteinExistence type="inferred from homology"/>
<accession>A0A2K1KSV2</accession>
<dbReference type="InterPro" id="IPR027417">
    <property type="entry name" value="P-loop_NTPase"/>
</dbReference>
<evidence type="ECO:0000313" key="7">
    <source>
        <dbReference type="EnsemblPlants" id="Pp3c3_1500V3.1"/>
    </source>
</evidence>
<evidence type="ECO:0000259" key="5">
    <source>
        <dbReference type="PROSITE" id="PS51720"/>
    </source>
</evidence>
<protein>
    <recommendedName>
        <fullName evidence="5">AIG1-type G domain-containing protein</fullName>
    </recommendedName>
</protein>
<keyword evidence="2" id="KW-0547">Nucleotide-binding</keyword>
<dbReference type="EnsemblPlants" id="Pp3c3_1500V3.4">
    <property type="protein sequence ID" value="Pp3c3_1500V3.4"/>
    <property type="gene ID" value="Pp3c3_1500"/>
</dbReference>
<dbReference type="STRING" id="3218.A0A2K1KSV2"/>
<dbReference type="EnsemblPlants" id="Pp3c3_1500V3.3">
    <property type="protein sequence ID" value="Pp3c3_1500V3.3"/>
    <property type="gene ID" value="Pp3c3_1500"/>
</dbReference>
<comment type="similarity">
    <text evidence="1">Belongs to the TRAFAC class TrmE-Era-EngA-EngB-Septin-like GTPase superfamily. AIG1/Toc34/Toc159-like paraseptin GTPase family. IAN subfamily.</text>
</comment>
<dbReference type="InterPro" id="IPR006703">
    <property type="entry name" value="G_AIG1"/>
</dbReference>
<dbReference type="OrthoDB" id="8954335at2759"/>
<dbReference type="AlphaFoldDB" id="A0A2K1KSV2"/>
<evidence type="ECO:0000256" key="2">
    <source>
        <dbReference type="ARBA" id="ARBA00022741"/>
    </source>
</evidence>
<dbReference type="EnsemblPlants" id="Pp3c3_1500V3.5">
    <property type="protein sequence ID" value="Pp3c3_1500V3.5"/>
    <property type="gene ID" value="Pp3c3_1500"/>
</dbReference>
<dbReference type="EMBL" id="ABEU02000003">
    <property type="protein sequence ID" value="PNR56863.1"/>
    <property type="molecule type" value="Genomic_DNA"/>
</dbReference>
<dbReference type="Gramene" id="Pp3c3_1500V3.1">
    <property type="protein sequence ID" value="Pp3c3_1500V3.1"/>
    <property type="gene ID" value="Pp3c3_1500"/>
</dbReference>
<dbReference type="InterPro" id="IPR045058">
    <property type="entry name" value="GIMA/IAN/Toc"/>
</dbReference>
<evidence type="ECO:0000256" key="1">
    <source>
        <dbReference type="ARBA" id="ARBA00008535"/>
    </source>
</evidence>
<sequence length="359" mass="40866">MGGSDFEEFELVEDDVNWEVEKEKEKTKEVIKLPTTLVLVGRTGNGKSATGNSLLGSTVFRSRASSAAVTSTCEVQETARPDGRRLRVIDTPGLFDPNLPPHYIGKEIMKCLDLAKDGVHALLMVLSVRNRFTDEEIAAVESLQTIFGEKVVNYMVVVFTGGDDLEDESLDDFLEQGAPAYLRKFLEKCGDRKVLFENKTKDKARKAKQTDDLLRIIDDMLLKNGDNPYTNELFKEAQEIAFKTEQGKSKLAARDARASYGQDLQDIKRDLENKYEEQVKQLREMVESKIRLNAERLEERLSREQSAREAAEERARADKSRADAELQALREELEQANREREELSRKIQEELSNRKCLIL</sequence>
<dbReference type="PANTHER" id="PTHR10903:SF184">
    <property type="entry name" value="GTP-BINDING PROTEIN A"/>
    <property type="match status" value="1"/>
</dbReference>
<dbReference type="RefSeq" id="XP_024371528.1">
    <property type="nucleotide sequence ID" value="XM_024515760.2"/>
</dbReference>
<dbReference type="PANTHER" id="PTHR10903">
    <property type="entry name" value="GTPASE, IMAP FAMILY MEMBER-RELATED"/>
    <property type="match status" value="1"/>
</dbReference>
<dbReference type="Gene3D" id="3.40.50.300">
    <property type="entry name" value="P-loop containing nucleotide triphosphate hydrolases"/>
    <property type="match status" value="1"/>
</dbReference>
<dbReference type="FunCoup" id="A0A2K1KSV2">
    <property type="interactions" value="69"/>
</dbReference>
<dbReference type="Gramene" id="Pp3c3_1500V3.5">
    <property type="protein sequence ID" value="Pp3c3_1500V3.5"/>
    <property type="gene ID" value="Pp3c3_1500"/>
</dbReference>